<reference evidence="7 8" key="1">
    <citation type="submission" date="2021-09" db="EMBL/GenBank/DDBJ databases">
        <title>Genomic insights and catalytic innovation underlie evolution of tropane alkaloids biosynthesis.</title>
        <authorList>
            <person name="Wang Y.-J."/>
            <person name="Tian T."/>
            <person name="Huang J.-P."/>
            <person name="Huang S.-X."/>
        </authorList>
    </citation>
    <scope>NUCLEOTIDE SEQUENCE [LARGE SCALE GENOMIC DNA]</scope>
    <source>
        <strain evidence="7">KIB-2018</strain>
        <tissue evidence="7">Leaf</tissue>
    </source>
</reference>
<comment type="caution">
    <text evidence="7">The sequence shown here is derived from an EMBL/GenBank/DDBJ whole genome shotgun (WGS) entry which is preliminary data.</text>
</comment>
<keyword evidence="8" id="KW-1185">Reference proteome</keyword>
<feature type="signal peptide" evidence="6">
    <location>
        <begin position="1"/>
        <end position="26"/>
    </location>
</feature>
<dbReference type="PANTHER" id="PTHR31232:SF18">
    <property type="entry name" value="S-PROTEIN HOMOLOG"/>
    <property type="match status" value="1"/>
</dbReference>
<organism evidence="7 8">
    <name type="scientific">Erythroxylum novogranatense</name>
    <dbReference type="NCBI Taxonomy" id="1862640"/>
    <lineage>
        <taxon>Eukaryota</taxon>
        <taxon>Viridiplantae</taxon>
        <taxon>Streptophyta</taxon>
        <taxon>Embryophyta</taxon>
        <taxon>Tracheophyta</taxon>
        <taxon>Spermatophyta</taxon>
        <taxon>Magnoliopsida</taxon>
        <taxon>eudicotyledons</taxon>
        <taxon>Gunneridae</taxon>
        <taxon>Pentapetalae</taxon>
        <taxon>rosids</taxon>
        <taxon>fabids</taxon>
        <taxon>Malpighiales</taxon>
        <taxon>Erythroxylaceae</taxon>
        <taxon>Erythroxylum</taxon>
    </lineage>
</organism>
<accession>A0AAV8S546</accession>
<sequence>METNKKVKLSMNLFVLLLLYITSVKSIFATSELDSFLARTSVTIYNQMKDGSNFTVHCKSKDDDLGSHVVQVGSPYEWKFRVNFFATTLFFCDAYWKDKSIGFNGYEAKRDLSRCPWECVWKGSEDGLFGYMEGYTDPDLHYAWK</sequence>
<evidence type="ECO:0000256" key="5">
    <source>
        <dbReference type="ARBA" id="ARBA00022729"/>
    </source>
</evidence>
<comment type="subcellular location">
    <subcellularLocation>
        <location evidence="1 6">Secreted</location>
    </subcellularLocation>
</comment>
<evidence type="ECO:0000313" key="7">
    <source>
        <dbReference type="EMBL" id="KAJ8747306.1"/>
    </source>
</evidence>
<evidence type="ECO:0000256" key="4">
    <source>
        <dbReference type="ARBA" id="ARBA00022525"/>
    </source>
</evidence>
<name>A0AAV8S546_9ROSI</name>
<keyword evidence="3 6" id="KW-0713">Self-incompatibility</keyword>
<evidence type="ECO:0000256" key="3">
    <source>
        <dbReference type="ARBA" id="ARBA00022471"/>
    </source>
</evidence>
<dbReference type="AlphaFoldDB" id="A0AAV8S546"/>
<dbReference type="GO" id="GO:0005576">
    <property type="term" value="C:extracellular region"/>
    <property type="evidence" value="ECO:0007669"/>
    <property type="project" value="UniProtKB-SubCell"/>
</dbReference>
<evidence type="ECO:0000313" key="8">
    <source>
        <dbReference type="Proteomes" id="UP001159364"/>
    </source>
</evidence>
<evidence type="ECO:0000256" key="1">
    <source>
        <dbReference type="ARBA" id="ARBA00004613"/>
    </source>
</evidence>
<protein>
    <recommendedName>
        <fullName evidence="6">S-protein homolog</fullName>
    </recommendedName>
</protein>
<dbReference type="PANTHER" id="PTHR31232">
    <property type="match status" value="1"/>
</dbReference>
<dbReference type="GO" id="GO:0060320">
    <property type="term" value="P:rejection of self pollen"/>
    <property type="evidence" value="ECO:0007669"/>
    <property type="project" value="UniProtKB-KW"/>
</dbReference>
<dbReference type="Proteomes" id="UP001159364">
    <property type="component" value="Unassembled WGS sequence"/>
</dbReference>
<proteinExistence type="inferred from homology"/>
<keyword evidence="5 6" id="KW-0732">Signal</keyword>
<evidence type="ECO:0000256" key="6">
    <source>
        <dbReference type="RuleBase" id="RU367044"/>
    </source>
</evidence>
<dbReference type="Pfam" id="PF05938">
    <property type="entry name" value="Self-incomp_S1"/>
    <property type="match status" value="1"/>
</dbReference>
<feature type="chain" id="PRO_5043085443" description="S-protein homolog" evidence="6">
    <location>
        <begin position="27"/>
        <end position="145"/>
    </location>
</feature>
<dbReference type="InterPro" id="IPR010264">
    <property type="entry name" value="Self-incomp_S1"/>
</dbReference>
<gene>
    <name evidence="7" type="ORF">K2173_013089</name>
</gene>
<evidence type="ECO:0000256" key="2">
    <source>
        <dbReference type="ARBA" id="ARBA00005581"/>
    </source>
</evidence>
<comment type="similarity">
    <text evidence="2 6">Belongs to the plant self-incompatibility (S1) protein family.</text>
</comment>
<dbReference type="EMBL" id="JAIWQS010000199">
    <property type="protein sequence ID" value="KAJ8747306.1"/>
    <property type="molecule type" value="Genomic_DNA"/>
</dbReference>
<keyword evidence="4 6" id="KW-0964">Secreted</keyword>